<keyword evidence="5 11" id="KW-0732">Signal</keyword>
<dbReference type="InterPro" id="IPR027291">
    <property type="entry name" value="Glyco_hydro_38_N_sf"/>
</dbReference>
<dbReference type="FunFam" id="1.20.1270.50:FF:000002">
    <property type="entry name" value="Alpha-mannosidase"/>
    <property type="match status" value="1"/>
</dbReference>
<gene>
    <name evidence="13" type="ORF">BEMITA_LOCUS6738</name>
</gene>
<dbReference type="SUPFAM" id="SSF74650">
    <property type="entry name" value="Galactose mutarotase-like"/>
    <property type="match status" value="1"/>
</dbReference>
<organism evidence="13 14">
    <name type="scientific">Bemisia tabaci</name>
    <name type="common">Sweetpotato whitefly</name>
    <name type="synonym">Aleurodes tabaci</name>
    <dbReference type="NCBI Taxonomy" id="7038"/>
    <lineage>
        <taxon>Eukaryota</taxon>
        <taxon>Metazoa</taxon>
        <taxon>Ecdysozoa</taxon>
        <taxon>Arthropoda</taxon>
        <taxon>Hexapoda</taxon>
        <taxon>Insecta</taxon>
        <taxon>Pterygota</taxon>
        <taxon>Neoptera</taxon>
        <taxon>Paraneoptera</taxon>
        <taxon>Hemiptera</taxon>
        <taxon>Sternorrhyncha</taxon>
        <taxon>Aleyrodoidea</taxon>
        <taxon>Aleyrodidae</taxon>
        <taxon>Aleyrodinae</taxon>
        <taxon>Bemisia</taxon>
    </lineage>
</organism>
<dbReference type="GO" id="GO:0005764">
    <property type="term" value="C:lysosome"/>
    <property type="evidence" value="ECO:0007669"/>
    <property type="project" value="TreeGrafter"/>
</dbReference>
<dbReference type="InterPro" id="IPR015341">
    <property type="entry name" value="Glyco_hydro_38_cen"/>
</dbReference>
<dbReference type="InterPro" id="IPR048534">
    <property type="entry name" value="Man2a1-like_dom"/>
</dbReference>
<evidence type="ECO:0000313" key="13">
    <source>
        <dbReference type="EMBL" id="CAH0387767.1"/>
    </source>
</evidence>
<sequence>MLRPVLLISVLSVLVHSRCLDNDPFGADQPPKCGYDSCPKPKPGYINVHLVPHTHDDVGWLKTVDQYYYGINNLIQDVSVEYIIDSVVDELKKDPEKKFIYVETAFFWHWWTRQTEERQQDVKKLVADGQLEFIGGAWSMNDEAVTNYMSIIDQFTWGLRKLNDTFGNCGHPKVGWQIDPFGHSKEQASLFAQLGFDGFFMGRIDYQDKRHRLKTKDMEMIWQASQDLGSSSDIFSHILYNTYSPPDGFCFDILCSENQIVDDRNSPEYNLDKMLTKFFQWVSLQKSFYKSSNIILTMGNDFTYQYAHSWYKNMDILIREGNKQQSNESAINIFYSTPSCYLKAVHDEKLSYSVKDDDFFPYASDPHSYWTGYFTSRPTIKFYERMGNNYMQVCKQLSALNEHGPEEQVELNQMRSAMGVMQHHDAITGTEKQHVAADYARQLAEGFAKCDLLTSAALNKLMKLSPHEKQVDEDMTEKPKHSLPEEKLSFQSCNLLNISSCPISERHSRFVVTVYNPQSQNVSKYVRLPIVNQATYTVYDPEGKILVTQIVPIHPAVLEIPGRSALSQATHELIFQAEDVPPLGYKSYYVSHDSSASHNLHVTVSSDQHMSNDKVSVKLDPYNGPIKGFVKEGYEVDIDHSYYYYQPMVGNNEIFANRSSGAYIFRPNGTARVINDKPARVLYKGLLVNELHVTYSNWTSEVVRLYANEHFVEFEWLVGPIPMDQAGKIKFGKEIISRFDSNIESNGTFYTDSNGRQLLKRTLNARPSWDFHGEEDVSSNYYPVTSRIVINDANVRLAVITDRAQGGSSLGSGQVELMVHRRLSHDDAFGVGEALNEEAFGKALVVRGTHYVTVGTNLLQPQIERQLEISKMIGPWIFFTPVGDVSYSEWSQAHNMQYSGLVNALPENVQILTLEPWKERSLLLRLEHIYQKDEDPINNATTVDLQKLFKPFRINSVKETTLGANQWSEESSRLKWLHESNQVIDGDEKNSVHQANPAGASSDYQVVLHPMQIRTFIVDVSFLS</sequence>
<evidence type="ECO:0000256" key="8">
    <source>
        <dbReference type="ARBA" id="ARBA00023157"/>
    </source>
</evidence>
<dbReference type="InterPro" id="IPR041147">
    <property type="entry name" value="GH38_C"/>
</dbReference>
<evidence type="ECO:0000313" key="14">
    <source>
        <dbReference type="Proteomes" id="UP001152759"/>
    </source>
</evidence>
<dbReference type="InterPro" id="IPR028995">
    <property type="entry name" value="Glyco_hydro_57/38_cen_sf"/>
</dbReference>
<evidence type="ECO:0000256" key="2">
    <source>
        <dbReference type="ARBA" id="ARBA00009792"/>
    </source>
</evidence>
<dbReference type="SUPFAM" id="SSF88688">
    <property type="entry name" value="Families 57/38 glycoside transferase middle domain"/>
    <property type="match status" value="1"/>
</dbReference>
<dbReference type="Pfam" id="PF09261">
    <property type="entry name" value="Alpha-mann_mid"/>
    <property type="match status" value="1"/>
</dbReference>
<dbReference type="AlphaFoldDB" id="A0A9P0F3U0"/>
<dbReference type="InterPro" id="IPR013780">
    <property type="entry name" value="Glyco_hydro_b"/>
</dbReference>
<dbReference type="FunFam" id="2.60.40.1180:FF:000018">
    <property type="entry name" value="Alpha-mannosidase"/>
    <property type="match status" value="1"/>
</dbReference>
<evidence type="ECO:0000256" key="11">
    <source>
        <dbReference type="RuleBase" id="RU361199"/>
    </source>
</evidence>
<keyword evidence="14" id="KW-1185">Reference proteome</keyword>
<dbReference type="GO" id="GO:0046872">
    <property type="term" value="F:metal ion binding"/>
    <property type="evidence" value="ECO:0007669"/>
    <property type="project" value="UniProtKB-KW"/>
</dbReference>
<keyword evidence="10 11" id="KW-0326">Glycosidase</keyword>
<dbReference type="KEGG" id="btab:109038025"/>
<dbReference type="FunFam" id="3.20.110.10:FF:000001">
    <property type="entry name" value="Alpha-mannosidase"/>
    <property type="match status" value="1"/>
</dbReference>
<keyword evidence="9" id="KW-0325">Glycoprotein</keyword>
<comment type="similarity">
    <text evidence="2 11">Belongs to the glycosyl hydrolase 38 family.</text>
</comment>
<dbReference type="Gene3D" id="2.70.98.30">
    <property type="entry name" value="Golgi alpha-mannosidase II, domain 4"/>
    <property type="match status" value="1"/>
</dbReference>
<dbReference type="Pfam" id="PF17677">
    <property type="entry name" value="Glyco_hydro38C2"/>
    <property type="match status" value="1"/>
</dbReference>
<dbReference type="PANTHER" id="PTHR11607">
    <property type="entry name" value="ALPHA-MANNOSIDASE"/>
    <property type="match status" value="1"/>
</dbReference>
<dbReference type="Gene3D" id="2.60.40.1360">
    <property type="match status" value="1"/>
</dbReference>
<protein>
    <recommendedName>
        <fullName evidence="3 11">Alpha-mannosidase</fullName>
        <ecNumber evidence="11">3.2.1.-</ecNumber>
    </recommendedName>
</protein>
<feature type="chain" id="PRO_5040543018" description="Alpha-mannosidase" evidence="11">
    <location>
        <begin position="18"/>
        <end position="1024"/>
    </location>
</feature>
<evidence type="ECO:0000256" key="4">
    <source>
        <dbReference type="ARBA" id="ARBA00022723"/>
    </source>
</evidence>
<evidence type="ECO:0000256" key="10">
    <source>
        <dbReference type="ARBA" id="ARBA00023295"/>
    </source>
</evidence>
<keyword evidence="8" id="KW-1015">Disulfide bond</keyword>
<dbReference type="SMART" id="SM00872">
    <property type="entry name" value="Alpha-mann_mid"/>
    <property type="match status" value="1"/>
</dbReference>
<dbReference type="PANTHER" id="PTHR11607:SF3">
    <property type="entry name" value="LYSOSOMAL ALPHA-MANNOSIDASE"/>
    <property type="match status" value="1"/>
</dbReference>
<evidence type="ECO:0000256" key="5">
    <source>
        <dbReference type="ARBA" id="ARBA00022729"/>
    </source>
</evidence>
<dbReference type="InterPro" id="IPR037094">
    <property type="entry name" value="Glyco_hydro_38_cen_sf"/>
</dbReference>
<dbReference type="InterPro" id="IPR011013">
    <property type="entry name" value="Gal_mutarotase_sf_dom"/>
</dbReference>
<dbReference type="Pfam" id="PF07748">
    <property type="entry name" value="Glyco_hydro_38C"/>
    <property type="match status" value="1"/>
</dbReference>
<dbReference type="FunFam" id="2.70.98.30:FF:000003">
    <property type="entry name" value="Alpha-mannosidase"/>
    <property type="match status" value="1"/>
</dbReference>
<evidence type="ECO:0000259" key="12">
    <source>
        <dbReference type="SMART" id="SM00872"/>
    </source>
</evidence>
<dbReference type="GO" id="GO:0004559">
    <property type="term" value="F:alpha-mannosidase activity"/>
    <property type="evidence" value="ECO:0007669"/>
    <property type="project" value="UniProtKB-EC"/>
</dbReference>
<dbReference type="InterPro" id="IPR050843">
    <property type="entry name" value="Glycosyl_Hydrlase_38"/>
</dbReference>
<proteinExistence type="inferred from homology"/>
<dbReference type="GO" id="GO:0006013">
    <property type="term" value="P:mannose metabolic process"/>
    <property type="evidence" value="ECO:0007669"/>
    <property type="project" value="InterPro"/>
</dbReference>
<dbReference type="Gene3D" id="3.20.110.10">
    <property type="entry name" value="Glycoside hydrolase 38, N terminal domain"/>
    <property type="match status" value="1"/>
</dbReference>
<feature type="domain" description="Glycoside hydrolase family 38 central" evidence="12">
    <location>
        <begin position="368"/>
        <end position="443"/>
    </location>
</feature>
<keyword evidence="7 11" id="KW-0862">Zinc</keyword>
<keyword evidence="6 11" id="KW-0378">Hydrolase</keyword>
<comment type="catalytic activity">
    <reaction evidence="1">
        <text>Hydrolysis of terminal, non-reducing alpha-D-mannose residues in alpha-D-mannosides.</text>
        <dbReference type="EC" id="3.2.1.24"/>
    </reaction>
</comment>
<comment type="cofactor">
    <cofactor evidence="11">
        <name>Zn(2+)</name>
        <dbReference type="ChEBI" id="CHEBI:29105"/>
    </cofactor>
    <text evidence="11">Binds 1 zinc ion per subunit.</text>
</comment>
<accession>A0A9P0F3U0</accession>
<dbReference type="FunFam" id="1.20.1270.50:FF:000003">
    <property type="entry name" value="Alpha-mannosidase"/>
    <property type="match status" value="1"/>
</dbReference>
<evidence type="ECO:0000256" key="6">
    <source>
        <dbReference type="ARBA" id="ARBA00022801"/>
    </source>
</evidence>
<dbReference type="Pfam" id="PF21260">
    <property type="entry name" value="Laman-like_dom"/>
    <property type="match status" value="1"/>
</dbReference>
<name>A0A9P0F3U0_BEMTA</name>
<dbReference type="InterPro" id="IPR011330">
    <property type="entry name" value="Glyco_hydro/deAcase_b/a-brl"/>
</dbReference>
<reference evidence="13" key="1">
    <citation type="submission" date="2021-12" db="EMBL/GenBank/DDBJ databases">
        <authorList>
            <person name="King R."/>
        </authorList>
    </citation>
    <scope>NUCLEOTIDE SEQUENCE</scope>
</reference>
<dbReference type="EC" id="3.2.1.-" evidence="11"/>
<evidence type="ECO:0000256" key="1">
    <source>
        <dbReference type="ARBA" id="ARBA00000365"/>
    </source>
</evidence>
<dbReference type="Gene3D" id="1.20.1270.50">
    <property type="entry name" value="Glycoside hydrolase family 38, central domain"/>
    <property type="match status" value="2"/>
</dbReference>
<dbReference type="Pfam" id="PF01074">
    <property type="entry name" value="Glyco_hydro_38N"/>
    <property type="match status" value="1"/>
</dbReference>
<dbReference type="InterPro" id="IPR000602">
    <property type="entry name" value="Glyco_hydro_38_N"/>
</dbReference>
<evidence type="ECO:0000256" key="7">
    <source>
        <dbReference type="ARBA" id="ARBA00022833"/>
    </source>
</evidence>
<dbReference type="SUPFAM" id="SSF88713">
    <property type="entry name" value="Glycoside hydrolase/deacetylase"/>
    <property type="match status" value="1"/>
</dbReference>
<dbReference type="InterPro" id="IPR011682">
    <property type="entry name" value="Glyco_hydro_38_C"/>
</dbReference>
<evidence type="ECO:0000256" key="9">
    <source>
        <dbReference type="ARBA" id="ARBA00023180"/>
    </source>
</evidence>
<dbReference type="Gene3D" id="2.60.40.1180">
    <property type="entry name" value="Golgi alpha-mannosidase II"/>
    <property type="match status" value="1"/>
</dbReference>
<dbReference type="CDD" id="cd10810">
    <property type="entry name" value="GH38N_AMII_LAM_like"/>
    <property type="match status" value="1"/>
</dbReference>
<keyword evidence="4 11" id="KW-0479">Metal-binding</keyword>
<evidence type="ECO:0000256" key="3">
    <source>
        <dbReference type="ARBA" id="ARBA00012752"/>
    </source>
</evidence>
<dbReference type="Proteomes" id="UP001152759">
    <property type="component" value="Chromosome 3"/>
</dbReference>
<dbReference type="EMBL" id="OU963864">
    <property type="protein sequence ID" value="CAH0387767.1"/>
    <property type="molecule type" value="Genomic_DNA"/>
</dbReference>
<feature type="signal peptide" evidence="11">
    <location>
        <begin position="1"/>
        <end position="17"/>
    </location>
</feature>
<dbReference type="GO" id="GO:0030246">
    <property type="term" value="F:carbohydrate binding"/>
    <property type="evidence" value="ECO:0007669"/>
    <property type="project" value="InterPro"/>
</dbReference>